<gene>
    <name evidence="2" type="ORF">HUT05_22515</name>
</gene>
<evidence type="ECO:0000313" key="3">
    <source>
        <dbReference type="Proteomes" id="UP000509418"/>
    </source>
</evidence>
<keyword evidence="1" id="KW-0732">Signal</keyword>
<organism evidence="2 3">
    <name type="scientific">Streptomyces chartreusis</name>
    <dbReference type="NCBI Taxonomy" id="1969"/>
    <lineage>
        <taxon>Bacteria</taxon>
        <taxon>Bacillati</taxon>
        <taxon>Actinomycetota</taxon>
        <taxon>Actinomycetes</taxon>
        <taxon>Kitasatosporales</taxon>
        <taxon>Streptomycetaceae</taxon>
        <taxon>Streptomyces</taxon>
    </lineage>
</organism>
<dbReference type="EMBL" id="CP056041">
    <property type="protein sequence ID" value="QKZ19890.1"/>
    <property type="molecule type" value="Genomic_DNA"/>
</dbReference>
<dbReference type="Proteomes" id="UP000509418">
    <property type="component" value="Chromosome"/>
</dbReference>
<dbReference type="PROSITE" id="PS51257">
    <property type="entry name" value="PROKAR_LIPOPROTEIN"/>
    <property type="match status" value="1"/>
</dbReference>
<evidence type="ECO:0000256" key="1">
    <source>
        <dbReference type="SAM" id="SignalP"/>
    </source>
</evidence>
<feature type="signal peptide" evidence="1">
    <location>
        <begin position="1"/>
        <end position="29"/>
    </location>
</feature>
<accession>A0A7H8TD16</accession>
<protein>
    <submittedName>
        <fullName evidence="2">Molybdenum ABC transporter substrate-binding protein</fullName>
    </submittedName>
</protein>
<evidence type="ECO:0000313" key="2">
    <source>
        <dbReference type="EMBL" id="QKZ19890.1"/>
    </source>
</evidence>
<name>A0A7H8TD16_STRCX</name>
<reference evidence="2 3" key="1">
    <citation type="submission" date="2020-06" db="EMBL/GenBank/DDBJ databases">
        <title>Genome mining for natural products.</title>
        <authorList>
            <person name="Zhang B."/>
            <person name="Shi J."/>
            <person name="Ge H."/>
        </authorList>
    </citation>
    <scope>NUCLEOTIDE SEQUENCE [LARGE SCALE GENOMIC DNA]</scope>
    <source>
        <strain evidence="2 3">NA02069</strain>
    </source>
</reference>
<dbReference type="RefSeq" id="WP_126904073.1">
    <property type="nucleotide sequence ID" value="NZ_CBDRGH010000055.1"/>
</dbReference>
<keyword evidence="3" id="KW-1185">Reference proteome</keyword>
<proteinExistence type="predicted"/>
<feature type="chain" id="PRO_5039313370" evidence="1">
    <location>
        <begin position="30"/>
        <end position="124"/>
    </location>
</feature>
<dbReference type="AlphaFoldDB" id="A0A7H8TD16"/>
<sequence length="124" mass="12873">MTRRAGGPRRIAAAVVAVGLIALTTAGCATGPTSRKEVCERYDSLSDRIGIGTVFGNPVFWAAGELADVADRYEGPEDLSSDAERLDSISDADETSLLELSEATESVAALCGHPLGMGSTRPFG</sequence>